<keyword evidence="3" id="KW-1185">Reference proteome</keyword>
<dbReference type="CDD" id="cd07344">
    <property type="entry name" value="M48_yhfN_like"/>
    <property type="match status" value="1"/>
</dbReference>
<dbReference type="InterPro" id="IPR053136">
    <property type="entry name" value="UTP_pyrophosphatase-like"/>
</dbReference>
<dbReference type="InterPro" id="IPR002725">
    <property type="entry name" value="YgjP-like_metallopeptidase"/>
</dbReference>
<dbReference type="PANTHER" id="PTHR30399:SF1">
    <property type="entry name" value="UTP PYROPHOSPHATASE"/>
    <property type="match status" value="1"/>
</dbReference>
<organism evidence="2 3">
    <name type="scientific">Anaerosphaera multitolerans</name>
    <dbReference type="NCBI Taxonomy" id="2487351"/>
    <lineage>
        <taxon>Bacteria</taxon>
        <taxon>Bacillati</taxon>
        <taxon>Bacillota</taxon>
        <taxon>Tissierellia</taxon>
        <taxon>Tissierellales</taxon>
        <taxon>Peptoniphilaceae</taxon>
        <taxon>Anaerosphaera</taxon>
    </lineage>
</organism>
<protein>
    <submittedName>
        <fullName evidence="2">M48 family peptidase</fullName>
    </submittedName>
</protein>
<dbReference type="Gene3D" id="3.30.2010.10">
    <property type="entry name" value="Metalloproteases ('zincins'), catalytic domain"/>
    <property type="match status" value="1"/>
</dbReference>
<dbReference type="EMBL" id="RLIH01000007">
    <property type="protein sequence ID" value="RVU54735.1"/>
    <property type="molecule type" value="Genomic_DNA"/>
</dbReference>
<evidence type="ECO:0000313" key="2">
    <source>
        <dbReference type="EMBL" id="RVU54735.1"/>
    </source>
</evidence>
<comment type="caution">
    <text evidence="2">The sequence shown here is derived from an EMBL/GenBank/DDBJ whole genome shotgun (WGS) entry which is preliminary data.</text>
</comment>
<evidence type="ECO:0000259" key="1">
    <source>
        <dbReference type="Pfam" id="PF01863"/>
    </source>
</evidence>
<gene>
    <name evidence="2" type="ORF">EF514_05935</name>
</gene>
<dbReference type="OrthoDB" id="9811177at2"/>
<dbReference type="Pfam" id="PF01863">
    <property type="entry name" value="YgjP-like"/>
    <property type="match status" value="1"/>
</dbReference>
<accession>A0A437S6S8</accession>
<dbReference type="Proteomes" id="UP000288812">
    <property type="component" value="Unassembled WGS sequence"/>
</dbReference>
<name>A0A437S6S8_9FIRM</name>
<proteinExistence type="predicted"/>
<sequence>MEIKITKKNIKNIRVSASTEALLVSAPKYMSKKAIMKVVEENEEELLKLVERARSKKYINNIEKGEIYLFGELLKGDTLNYLTDELKVENFYREELKKVLENIFEELREITGLKEKSYTVRKMKSRWGTCYPERGLINLNLNLAKRPIDEIKLVVLHELIHLKHPNHSKDFYSELGRYMGNYKEVQRRLKE</sequence>
<dbReference type="PANTHER" id="PTHR30399">
    <property type="entry name" value="UNCHARACTERIZED PROTEIN YGJP"/>
    <property type="match status" value="1"/>
</dbReference>
<feature type="domain" description="YgjP-like metallopeptidase" evidence="1">
    <location>
        <begin position="85"/>
        <end position="191"/>
    </location>
</feature>
<dbReference type="AlphaFoldDB" id="A0A437S6S8"/>
<reference evidence="2 3" key="1">
    <citation type="submission" date="2018-11" db="EMBL/GenBank/DDBJ databases">
        <title>Genome sequencing and assembly of Anaerosphaera sp. nov., GS7-6-2.</title>
        <authorList>
            <person name="Rettenmaier R."/>
            <person name="Liebl W."/>
            <person name="Zverlov V."/>
        </authorList>
    </citation>
    <scope>NUCLEOTIDE SEQUENCE [LARGE SCALE GENOMIC DNA]</scope>
    <source>
        <strain evidence="2 3">GS7-6-2</strain>
    </source>
</reference>
<evidence type="ECO:0000313" key="3">
    <source>
        <dbReference type="Proteomes" id="UP000288812"/>
    </source>
</evidence>